<evidence type="ECO:0000256" key="8">
    <source>
        <dbReference type="ARBA" id="ARBA00023012"/>
    </source>
</evidence>
<dbReference type="PANTHER" id="PTHR24421">
    <property type="entry name" value="NITRATE/NITRITE SENSOR PROTEIN NARX-RELATED"/>
    <property type="match status" value="1"/>
</dbReference>
<evidence type="ECO:0000256" key="5">
    <source>
        <dbReference type="ARBA" id="ARBA00022741"/>
    </source>
</evidence>
<evidence type="ECO:0000259" key="11">
    <source>
        <dbReference type="Pfam" id="PF07730"/>
    </source>
</evidence>
<evidence type="ECO:0000256" key="1">
    <source>
        <dbReference type="ARBA" id="ARBA00000085"/>
    </source>
</evidence>
<keyword evidence="10" id="KW-1133">Transmembrane helix</keyword>
<dbReference type="GO" id="GO:0016020">
    <property type="term" value="C:membrane"/>
    <property type="evidence" value="ECO:0007669"/>
    <property type="project" value="InterPro"/>
</dbReference>
<evidence type="ECO:0000313" key="12">
    <source>
        <dbReference type="EMBL" id="QQK74836.1"/>
    </source>
</evidence>
<comment type="catalytic activity">
    <reaction evidence="1">
        <text>ATP + protein L-histidine = ADP + protein N-phospho-L-histidine.</text>
        <dbReference type="EC" id="2.7.13.3"/>
    </reaction>
</comment>
<keyword evidence="9" id="KW-0175">Coiled coil</keyword>
<proteinExistence type="predicted"/>
<evidence type="ECO:0000256" key="3">
    <source>
        <dbReference type="ARBA" id="ARBA00022553"/>
    </source>
</evidence>
<protein>
    <recommendedName>
        <fullName evidence="2">histidine kinase</fullName>
        <ecNumber evidence="2">2.7.13.3</ecNumber>
    </recommendedName>
</protein>
<dbReference type="InterPro" id="IPR050482">
    <property type="entry name" value="Sensor_HK_TwoCompSys"/>
</dbReference>
<dbReference type="SUPFAM" id="SSF55874">
    <property type="entry name" value="ATPase domain of HSP90 chaperone/DNA topoisomerase II/histidine kinase"/>
    <property type="match status" value="1"/>
</dbReference>
<name>A0A7T6Z0S3_9BACI</name>
<dbReference type="InterPro" id="IPR011712">
    <property type="entry name" value="Sig_transdc_His_kin_sub3_dim/P"/>
</dbReference>
<dbReference type="GO" id="GO:0046983">
    <property type="term" value="F:protein dimerization activity"/>
    <property type="evidence" value="ECO:0007669"/>
    <property type="project" value="InterPro"/>
</dbReference>
<keyword evidence="10" id="KW-0812">Transmembrane</keyword>
<dbReference type="KEGG" id="scia:HUG15_03935"/>
<dbReference type="RefSeq" id="WP_200127208.1">
    <property type="nucleotide sequence ID" value="NZ_CP054705.1"/>
</dbReference>
<sequence>MRESFVTIWRFMNILFLLSLWTIQSESIISFLLIVSLAILVCLRWRFHLPAWTVLIDIVICALFIPVWSASVFGFALPLFESITRGNYAYILPIVILIPIGEMYSVLLFWFLFQAGFVGVLVRQWKKQRDLYISEADLERHSRHELENMKNELLKANRQTAQLAELSERNRIARDLHDHVGHDLTGASLAMDTFEHLEGKDAENMIQEIKLRIARSAARLRDTVHDMTPVARMDADVLEHIADEFQHTATNFQKSGDMSQVPAHYWSLLEPCLKEALTNVARHSDATNVEIQLDVTATIIRLSVQDNGMNASGLNEGTGLRNLKLRARAVGGSLSVDAASGHLVVCVLPLGKEEENR</sequence>
<evidence type="ECO:0000256" key="2">
    <source>
        <dbReference type="ARBA" id="ARBA00012438"/>
    </source>
</evidence>
<evidence type="ECO:0000313" key="13">
    <source>
        <dbReference type="Proteomes" id="UP000595823"/>
    </source>
</evidence>
<dbReference type="CDD" id="cd16917">
    <property type="entry name" value="HATPase_UhpB-NarQ-NarX-like"/>
    <property type="match status" value="1"/>
</dbReference>
<dbReference type="Gene3D" id="3.30.565.10">
    <property type="entry name" value="Histidine kinase-like ATPase, C-terminal domain"/>
    <property type="match status" value="1"/>
</dbReference>
<feature type="domain" description="Signal transduction histidine kinase subgroup 3 dimerisation and phosphoacceptor" evidence="11">
    <location>
        <begin position="168"/>
        <end position="230"/>
    </location>
</feature>
<dbReference type="Pfam" id="PF07730">
    <property type="entry name" value="HisKA_3"/>
    <property type="match status" value="1"/>
</dbReference>
<dbReference type="EC" id="2.7.13.3" evidence="2"/>
<evidence type="ECO:0000256" key="9">
    <source>
        <dbReference type="SAM" id="Coils"/>
    </source>
</evidence>
<feature type="transmembrane region" description="Helical" evidence="10">
    <location>
        <begin position="89"/>
        <end position="122"/>
    </location>
</feature>
<keyword evidence="6 12" id="KW-0418">Kinase</keyword>
<keyword evidence="5" id="KW-0547">Nucleotide-binding</keyword>
<evidence type="ECO:0000256" key="6">
    <source>
        <dbReference type="ARBA" id="ARBA00022777"/>
    </source>
</evidence>
<feature type="coiled-coil region" evidence="9">
    <location>
        <begin position="139"/>
        <end position="176"/>
    </location>
</feature>
<organism evidence="12 13">
    <name type="scientific">Salicibibacter cibarius</name>
    <dbReference type="NCBI Taxonomy" id="2743000"/>
    <lineage>
        <taxon>Bacteria</taxon>
        <taxon>Bacillati</taxon>
        <taxon>Bacillota</taxon>
        <taxon>Bacilli</taxon>
        <taxon>Bacillales</taxon>
        <taxon>Bacillaceae</taxon>
        <taxon>Salicibibacter</taxon>
    </lineage>
</organism>
<dbReference type="InterPro" id="IPR036890">
    <property type="entry name" value="HATPase_C_sf"/>
</dbReference>
<feature type="transmembrane region" description="Helical" evidence="10">
    <location>
        <begin position="54"/>
        <end position="77"/>
    </location>
</feature>
<reference evidence="12 13" key="1">
    <citation type="submission" date="2020-06" db="EMBL/GenBank/DDBJ databases">
        <title>Genomic analysis of Salicibibacter sp. NKC5-3.</title>
        <authorList>
            <person name="Oh Y.J."/>
        </authorList>
    </citation>
    <scope>NUCLEOTIDE SEQUENCE [LARGE SCALE GENOMIC DNA]</scope>
    <source>
        <strain evidence="12 13">NKC5-3</strain>
    </source>
</reference>
<keyword evidence="7" id="KW-0067">ATP-binding</keyword>
<keyword evidence="4" id="KW-0808">Transferase</keyword>
<evidence type="ECO:0000256" key="10">
    <source>
        <dbReference type="SAM" id="Phobius"/>
    </source>
</evidence>
<dbReference type="GO" id="GO:0005524">
    <property type="term" value="F:ATP binding"/>
    <property type="evidence" value="ECO:0007669"/>
    <property type="project" value="UniProtKB-KW"/>
</dbReference>
<keyword evidence="10" id="KW-0472">Membrane</keyword>
<evidence type="ECO:0000256" key="4">
    <source>
        <dbReference type="ARBA" id="ARBA00022679"/>
    </source>
</evidence>
<accession>A0A7T6Z0S3</accession>
<gene>
    <name evidence="12" type="ORF">HUG15_03935</name>
</gene>
<dbReference type="PANTHER" id="PTHR24421:SF10">
    <property type="entry name" value="NITRATE_NITRITE SENSOR PROTEIN NARQ"/>
    <property type="match status" value="1"/>
</dbReference>
<dbReference type="Proteomes" id="UP000595823">
    <property type="component" value="Chromosome"/>
</dbReference>
<evidence type="ECO:0000256" key="7">
    <source>
        <dbReference type="ARBA" id="ARBA00022840"/>
    </source>
</evidence>
<dbReference type="GO" id="GO:0000155">
    <property type="term" value="F:phosphorelay sensor kinase activity"/>
    <property type="evidence" value="ECO:0007669"/>
    <property type="project" value="InterPro"/>
</dbReference>
<keyword evidence="3" id="KW-0597">Phosphoprotein</keyword>
<dbReference type="AlphaFoldDB" id="A0A7T6Z0S3"/>
<keyword evidence="13" id="KW-1185">Reference proteome</keyword>
<keyword evidence="8" id="KW-0902">Two-component regulatory system</keyword>
<dbReference type="EMBL" id="CP054705">
    <property type="protein sequence ID" value="QQK74836.1"/>
    <property type="molecule type" value="Genomic_DNA"/>
</dbReference>
<dbReference type="Gene3D" id="1.20.5.1930">
    <property type="match status" value="1"/>
</dbReference>